<sequence>MDRDLARVQTTESKVEGMENQLQNIYDNLVQKIQQLNRDLRFLIDQRDFGVEFNQKEAEIRRLKMELAQIEKDRYKVTKPLPLLFPMIPIARWNVRGLNHRDHQEAVCDLIREFGVKFIGLLETRVAITNVMQIQSVMLSGWNWFVDPTGPGNRIWLAWDATEIVVDILSVHVQCIHCRVHSLRSRVDSLVTIVYGLNDVISRRELWTHLVSVMEDVGENPWIVLGDFNAVLDHSEVCGHSGDINASMGDFRALLIDTGLVPLPSQGAFFTWYNCSDGPRSLWKKLDRMLVNDSWLTRWLNTSCLCATPRTSNHSPLILRGYESRNSRCLFRFDNYLAKSSGFIDIVRGVWEHPIYGTPMYSVTRKLKALKPNFWLLRKEKGDLMANVNQAMLFLETIQRLLDTDHSNKLLFLIERVARLVVLKATKLEQSMLQ</sequence>
<dbReference type="EMBL" id="JACGWN010000003">
    <property type="protein sequence ID" value="KAL0455497.1"/>
    <property type="molecule type" value="Genomic_DNA"/>
</dbReference>
<feature type="coiled-coil region" evidence="1">
    <location>
        <begin position="8"/>
        <end position="73"/>
    </location>
</feature>
<evidence type="ECO:0000256" key="1">
    <source>
        <dbReference type="SAM" id="Coils"/>
    </source>
</evidence>
<accession>A0AAW2XN67</accession>
<comment type="caution">
    <text evidence="3">The sequence shown here is derived from an EMBL/GenBank/DDBJ whole genome shotgun (WGS) entry which is preliminary data.</text>
</comment>
<gene>
    <name evidence="3" type="ORF">Slati_0888900</name>
</gene>
<dbReference type="SUPFAM" id="SSF56219">
    <property type="entry name" value="DNase I-like"/>
    <property type="match status" value="1"/>
</dbReference>
<keyword evidence="1" id="KW-0175">Coiled coil</keyword>
<evidence type="ECO:0000259" key="2">
    <source>
        <dbReference type="Pfam" id="PF03372"/>
    </source>
</evidence>
<dbReference type="AlphaFoldDB" id="A0AAW2XN67"/>
<protein>
    <recommendedName>
        <fullName evidence="2">Endonuclease/exonuclease/phosphatase domain-containing protein</fullName>
    </recommendedName>
</protein>
<reference evidence="3" key="1">
    <citation type="submission" date="2020-06" db="EMBL/GenBank/DDBJ databases">
        <authorList>
            <person name="Li T."/>
            <person name="Hu X."/>
            <person name="Zhang T."/>
            <person name="Song X."/>
            <person name="Zhang H."/>
            <person name="Dai N."/>
            <person name="Sheng W."/>
            <person name="Hou X."/>
            <person name="Wei L."/>
        </authorList>
    </citation>
    <scope>NUCLEOTIDE SEQUENCE</scope>
    <source>
        <strain evidence="3">KEN1</strain>
        <tissue evidence="3">Leaf</tissue>
    </source>
</reference>
<dbReference type="InterPro" id="IPR036691">
    <property type="entry name" value="Endo/exonu/phosph_ase_sf"/>
</dbReference>
<dbReference type="InterPro" id="IPR005135">
    <property type="entry name" value="Endo/exonuclease/phosphatase"/>
</dbReference>
<dbReference type="GO" id="GO:0003824">
    <property type="term" value="F:catalytic activity"/>
    <property type="evidence" value="ECO:0007669"/>
    <property type="project" value="InterPro"/>
</dbReference>
<feature type="domain" description="Endonuclease/exonuclease/phosphatase" evidence="2">
    <location>
        <begin position="93"/>
        <end position="300"/>
    </location>
</feature>
<evidence type="ECO:0000313" key="3">
    <source>
        <dbReference type="EMBL" id="KAL0455497.1"/>
    </source>
</evidence>
<name>A0AAW2XN67_9LAMI</name>
<dbReference type="PANTHER" id="PTHR33710:SF79">
    <property type="entry name" value="OS06G0205337 PROTEIN"/>
    <property type="match status" value="1"/>
</dbReference>
<proteinExistence type="predicted"/>
<dbReference type="Pfam" id="PF03372">
    <property type="entry name" value="Exo_endo_phos"/>
    <property type="match status" value="1"/>
</dbReference>
<organism evidence="3">
    <name type="scientific">Sesamum latifolium</name>
    <dbReference type="NCBI Taxonomy" id="2727402"/>
    <lineage>
        <taxon>Eukaryota</taxon>
        <taxon>Viridiplantae</taxon>
        <taxon>Streptophyta</taxon>
        <taxon>Embryophyta</taxon>
        <taxon>Tracheophyta</taxon>
        <taxon>Spermatophyta</taxon>
        <taxon>Magnoliopsida</taxon>
        <taxon>eudicotyledons</taxon>
        <taxon>Gunneridae</taxon>
        <taxon>Pentapetalae</taxon>
        <taxon>asterids</taxon>
        <taxon>lamiids</taxon>
        <taxon>Lamiales</taxon>
        <taxon>Pedaliaceae</taxon>
        <taxon>Sesamum</taxon>
    </lineage>
</organism>
<reference evidence="3" key="2">
    <citation type="journal article" date="2024" name="Plant">
        <title>Genomic evolution and insights into agronomic trait innovations of Sesamum species.</title>
        <authorList>
            <person name="Miao H."/>
            <person name="Wang L."/>
            <person name="Qu L."/>
            <person name="Liu H."/>
            <person name="Sun Y."/>
            <person name="Le M."/>
            <person name="Wang Q."/>
            <person name="Wei S."/>
            <person name="Zheng Y."/>
            <person name="Lin W."/>
            <person name="Duan Y."/>
            <person name="Cao H."/>
            <person name="Xiong S."/>
            <person name="Wang X."/>
            <person name="Wei L."/>
            <person name="Li C."/>
            <person name="Ma Q."/>
            <person name="Ju M."/>
            <person name="Zhao R."/>
            <person name="Li G."/>
            <person name="Mu C."/>
            <person name="Tian Q."/>
            <person name="Mei H."/>
            <person name="Zhang T."/>
            <person name="Gao T."/>
            <person name="Zhang H."/>
        </authorList>
    </citation>
    <scope>NUCLEOTIDE SEQUENCE</scope>
    <source>
        <strain evidence="3">KEN1</strain>
    </source>
</reference>
<dbReference type="PANTHER" id="PTHR33710">
    <property type="entry name" value="BNAC02G09200D PROTEIN"/>
    <property type="match status" value="1"/>
</dbReference>
<dbReference type="Gene3D" id="3.60.10.10">
    <property type="entry name" value="Endonuclease/exonuclease/phosphatase"/>
    <property type="match status" value="1"/>
</dbReference>